<dbReference type="NCBIfam" id="NF038083">
    <property type="entry name" value="CU044_5270_fam"/>
    <property type="match status" value="1"/>
</dbReference>
<dbReference type="RefSeq" id="WP_285631931.1">
    <property type="nucleotide sequence ID" value="NZ_BSTJ01000012.1"/>
</dbReference>
<dbReference type="InterPro" id="IPR047789">
    <property type="entry name" value="CU044_5270-like"/>
</dbReference>
<accession>A0A9W6RQV6</accession>
<keyword evidence="1" id="KW-1133">Transmembrane helix</keyword>
<proteinExistence type="predicted"/>
<organism evidence="2 3">
    <name type="scientific">Actinoallomurus iriomotensis</name>
    <dbReference type="NCBI Taxonomy" id="478107"/>
    <lineage>
        <taxon>Bacteria</taxon>
        <taxon>Bacillati</taxon>
        <taxon>Actinomycetota</taxon>
        <taxon>Actinomycetes</taxon>
        <taxon>Streptosporangiales</taxon>
        <taxon>Thermomonosporaceae</taxon>
        <taxon>Actinoallomurus</taxon>
    </lineage>
</organism>
<dbReference type="EMBL" id="BSTJ01000012">
    <property type="protein sequence ID" value="GLY79860.1"/>
    <property type="molecule type" value="Genomic_DNA"/>
</dbReference>
<name>A0A9W6RQV6_9ACTN</name>
<evidence type="ECO:0000313" key="2">
    <source>
        <dbReference type="EMBL" id="GLY79860.1"/>
    </source>
</evidence>
<feature type="transmembrane region" description="Helical" evidence="1">
    <location>
        <begin position="50"/>
        <end position="73"/>
    </location>
</feature>
<protein>
    <recommendedName>
        <fullName evidence="4">CU044_5270 family protein</fullName>
    </recommendedName>
</protein>
<gene>
    <name evidence="2" type="ORF">Airi01_081270</name>
</gene>
<evidence type="ECO:0000313" key="3">
    <source>
        <dbReference type="Proteomes" id="UP001165135"/>
    </source>
</evidence>
<dbReference type="Proteomes" id="UP001165135">
    <property type="component" value="Unassembled WGS sequence"/>
</dbReference>
<evidence type="ECO:0008006" key="4">
    <source>
        <dbReference type="Google" id="ProtNLM"/>
    </source>
</evidence>
<comment type="caution">
    <text evidence="2">The sequence shown here is derived from an EMBL/GenBank/DDBJ whole genome shotgun (WGS) entry which is preliminary data.</text>
</comment>
<dbReference type="AlphaFoldDB" id="A0A9W6RQV6"/>
<evidence type="ECO:0000256" key="1">
    <source>
        <dbReference type="SAM" id="Phobius"/>
    </source>
</evidence>
<keyword evidence="1" id="KW-0472">Membrane</keyword>
<sequence length="344" mass="36600">MDEMAQLNLLRAEVPEPDLPGLRAEEERLMAAIAEPTGSGPARRTSRRRVFVRVGVAGGLAAAAVAAAVAVSLDSGPRPALPAPPPSAVAPVAVIRTLDHAAEAALRRPEPHPRPGQFLVVRSRSLEEVDSDSARYLSDTRRTVWLPVAGDATGGVIEEQVLAPKAYPGWPIPPEARTEQGAHGPDRLADFDGRAEYLRNDYAYLSRLPTDTAGMRRHLYVGAKRGAEGDRDAWQRVGGMLTEAYLPAAQRAALFRAAATIPGAEAVASAQDAAGRAGVAVAMTDPEAGTRQEYIFDRHTYLYLGARTVIVDPAKARGTKGGVTESTAQLSVRVSDTAPRIKKN</sequence>
<reference evidence="2" key="1">
    <citation type="submission" date="2023-03" db="EMBL/GenBank/DDBJ databases">
        <title>Actinoallomurus iriomotensis NBRC 103681.</title>
        <authorList>
            <person name="Ichikawa N."/>
            <person name="Sato H."/>
            <person name="Tonouchi N."/>
        </authorList>
    </citation>
    <scope>NUCLEOTIDE SEQUENCE</scope>
    <source>
        <strain evidence="2">NBRC 103681</strain>
    </source>
</reference>
<keyword evidence="1" id="KW-0812">Transmembrane</keyword>